<dbReference type="Proteomes" id="UP000299102">
    <property type="component" value="Unassembled WGS sequence"/>
</dbReference>
<dbReference type="AlphaFoldDB" id="A0A4C1WZB9"/>
<gene>
    <name evidence="1" type="ORF">EVAR_58170_1</name>
</gene>
<sequence>MGYPQDSLLGPTLWNVLLSPAGIKAVPYADVVTVPMVMPSRSIEEWSQVALNPIREWGRPFVPTHARLLFAFIFPMLFRHSSRCSATATLSPSPTGLKDGRRPDLRPFTTRLVA</sequence>
<accession>A0A4C1WZB9</accession>
<proteinExistence type="predicted"/>
<comment type="caution">
    <text evidence="1">The sequence shown here is derived from an EMBL/GenBank/DDBJ whole genome shotgun (WGS) entry which is preliminary data.</text>
</comment>
<keyword evidence="2" id="KW-1185">Reference proteome</keyword>
<organism evidence="1 2">
    <name type="scientific">Eumeta variegata</name>
    <name type="common">Bagworm moth</name>
    <name type="synonym">Eumeta japonica</name>
    <dbReference type="NCBI Taxonomy" id="151549"/>
    <lineage>
        <taxon>Eukaryota</taxon>
        <taxon>Metazoa</taxon>
        <taxon>Ecdysozoa</taxon>
        <taxon>Arthropoda</taxon>
        <taxon>Hexapoda</taxon>
        <taxon>Insecta</taxon>
        <taxon>Pterygota</taxon>
        <taxon>Neoptera</taxon>
        <taxon>Endopterygota</taxon>
        <taxon>Lepidoptera</taxon>
        <taxon>Glossata</taxon>
        <taxon>Ditrysia</taxon>
        <taxon>Tineoidea</taxon>
        <taxon>Psychidae</taxon>
        <taxon>Oiketicinae</taxon>
        <taxon>Eumeta</taxon>
    </lineage>
</organism>
<dbReference type="EMBL" id="BGZK01000699">
    <property type="protein sequence ID" value="GBP56721.1"/>
    <property type="molecule type" value="Genomic_DNA"/>
</dbReference>
<name>A0A4C1WZB9_EUMVA</name>
<protein>
    <submittedName>
        <fullName evidence="1">Uncharacterized protein</fullName>
    </submittedName>
</protein>
<evidence type="ECO:0000313" key="1">
    <source>
        <dbReference type="EMBL" id="GBP56721.1"/>
    </source>
</evidence>
<reference evidence="1 2" key="1">
    <citation type="journal article" date="2019" name="Commun. Biol.">
        <title>The bagworm genome reveals a unique fibroin gene that provides high tensile strength.</title>
        <authorList>
            <person name="Kono N."/>
            <person name="Nakamura H."/>
            <person name="Ohtoshi R."/>
            <person name="Tomita M."/>
            <person name="Numata K."/>
            <person name="Arakawa K."/>
        </authorList>
    </citation>
    <scope>NUCLEOTIDE SEQUENCE [LARGE SCALE GENOMIC DNA]</scope>
</reference>
<evidence type="ECO:0000313" key="2">
    <source>
        <dbReference type="Proteomes" id="UP000299102"/>
    </source>
</evidence>